<protein>
    <submittedName>
        <fullName evidence="1">MarR family transcriptional regulator</fullName>
    </submittedName>
</protein>
<evidence type="ECO:0000313" key="2">
    <source>
        <dbReference type="Proteomes" id="UP001194469"/>
    </source>
</evidence>
<accession>A0ABS0J420</accession>
<dbReference type="SUPFAM" id="SSF46785">
    <property type="entry name" value="Winged helix' DNA-binding domain"/>
    <property type="match status" value="1"/>
</dbReference>
<dbReference type="InterPro" id="IPR036390">
    <property type="entry name" value="WH_DNA-bd_sf"/>
</dbReference>
<proteinExistence type="predicted"/>
<dbReference type="EMBL" id="VRYY01000154">
    <property type="protein sequence ID" value="MBG3876721.1"/>
    <property type="molecule type" value="Genomic_DNA"/>
</dbReference>
<gene>
    <name evidence="1" type="ORF">FVW20_06690</name>
</gene>
<keyword evidence="2" id="KW-1185">Reference proteome</keyword>
<reference evidence="1 2" key="1">
    <citation type="submission" date="2019-08" db="EMBL/GenBank/DDBJ databases">
        <authorList>
            <person name="Luo N."/>
        </authorList>
    </citation>
    <scope>NUCLEOTIDE SEQUENCE [LARGE SCALE GENOMIC DNA]</scope>
    <source>
        <strain evidence="1 2">NCIMB 9442</strain>
    </source>
</reference>
<comment type="caution">
    <text evidence="1">The sequence shown here is derived from an EMBL/GenBank/DDBJ whole genome shotgun (WGS) entry which is preliminary data.</text>
</comment>
<evidence type="ECO:0000313" key="1">
    <source>
        <dbReference type="EMBL" id="MBG3876721.1"/>
    </source>
</evidence>
<name>A0ABS0J420_9BACT</name>
<dbReference type="InterPro" id="IPR036388">
    <property type="entry name" value="WH-like_DNA-bd_sf"/>
</dbReference>
<dbReference type="Gene3D" id="1.10.10.10">
    <property type="entry name" value="Winged helix-like DNA-binding domain superfamily/Winged helix DNA-binding domain"/>
    <property type="match status" value="1"/>
</dbReference>
<organism evidence="1 2">
    <name type="scientific">Nitratidesulfovibrio oxamicus</name>
    <dbReference type="NCBI Taxonomy" id="32016"/>
    <lineage>
        <taxon>Bacteria</taxon>
        <taxon>Pseudomonadati</taxon>
        <taxon>Thermodesulfobacteriota</taxon>
        <taxon>Desulfovibrionia</taxon>
        <taxon>Desulfovibrionales</taxon>
        <taxon>Desulfovibrionaceae</taxon>
        <taxon>Nitratidesulfovibrio</taxon>
    </lineage>
</organism>
<dbReference type="Proteomes" id="UP001194469">
    <property type="component" value="Unassembled WGS sequence"/>
</dbReference>
<dbReference type="RefSeq" id="WP_007525427.1">
    <property type="nucleotide sequence ID" value="NZ_VRYY01000154.1"/>
</dbReference>
<sequence length="57" mass="6151">MEDQVLKAMKEAGKPVRPGDIAKALAVDSKDVSKAIDALKKAGKIHSPKRCFYEPVA</sequence>